<evidence type="ECO:0000259" key="6">
    <source>
        <dbReference type="PROSITE" id="PS50835"/>
    </source>
</evidence>
<feature type="domain" description="Ig-like" evidence="6">
    <location>
        <begin position="127"/>
        <end position="215"/>
    </location>
</feature>
<organism evidence="7 8">
    <name type="scientific">Paramormyrops kingsleyae</name>
    <dbReference type="NCBI Taxonomy" id="1676925"/>
    <lineage>
        <taxon>Eukaryota</taxon>
        <taxon>Metazoa</taxon>
        <taxon>Chordata</taxon>
        <taxon>Craniata</taxon>
        <taxon>Vertebrata</taxon>
        <taxon>Euteleostomi</taxon>
        <taxon>Actinopterygii</taxon>
        <taxon>Neopterygii</taxon>
        <taxon>Teleostei</taxon>
        <taxon>Osteoglossocephala</taxon>
        <taxon>Osteoglossomorpha</taxon>
        <taxon>Osteoglossiformes</taxon>
        <taxon>Mormyridae</taxon>
        <taxon>Paramormyrops</taxon>
    </lineage>
</organism>
<dbReference type="InterPro" id="IPR036179">
    <property type="entry name" value="Ig-like_dom_sf"/>
</dbReference>
<accession>A0A3B3QF99</accession>
<keyword evidence="4" id="KW-1133">Transmembrane helix</keyword>
<dbReference type="FunFam" id="2.60.40.10:FF:000425">
    <property type="entry name" value="Myosin light chain kinase"/>
    <property type="match status" value="2"/>
</dbReference>
<dbReference type="PANTHER" id="PTHR47633:SF4">
    <property type="entry name" value="MYOPALLADIN ISOFORM X1"/>
    <property type="match status" value="1"/>
</dbReference>
<protein>
    <recommendedName>
        <fullName evidence="6">Ig-like domain-containing protein</fullName>
    </recommendedName>
</protein>
<evidence type="ECO:0000256" key="5">
    <source>
        <dbReference type="SAM" id="SignalP"/>
    </source>
</evidence>
<dbReference type="Proteomes" id="UP000261540">
    <property type="component" value="Unplaced"/>
</dbReference>
<dbReference type="SUPFAM" id="SSF48726">
    <property type="entry name" value="Immunoglobulin"/>
    <property type="match status" value="2"/>
</dbReference>
<evidence type="ECO:0000313" key="7">
    <source>
        <dbReference type="Ensembl" id="ENSPKIP00000004449.1"/>
    </source>
</evidence>
<evidence type="ECO:0000256" key="4">
    <source>
        <dbReference type="SAM" id="Phobius"/>
    </source>
</evidence>
<keyword evidence="2" id="KW-0963">Cytoplasm</keyword>
<feature type="signal peptide" evidence="5">
    <location>
        <begin position="1"/>
        <end position="19"/>
    </location>
</feature>
<evidence type="ECO:0000313" key="8">
    <source>
        <dbReference type="Proteomes" id="UP000261540"/>
    </source>
</evidence>
<keyword evidence="3" id="KW-0393">Immunoglobulin domain</keyword>
<keyword evidence="5" id="KW-0732">Signal</keyword>
<dbReference type="GO" id="GO:0005737">
    <property type="term" value="C:cytoplasm"/>
    <property type="evidence" value="ECO:0007669"/>
    <property type="project" value="UniProtKB-SubCell"/>
</dbReference>
<dbReference type="SMART" id="SM00409">
    <property type="entry name" value="IG"/>
    <property type="match status" value="2"/>
</dbReference>
<dbReference type="InterPro" id="IPR003599">
    <property type="entry name" value="Ig_sub"/>
</dbReference>
<dbReference type="PANTHER" id="PTHR47633">
    <property type="entry name" value="IMMUNOGLOBULIN"/>
    <property type="match status" value="1"/>
</dbReference>
<keyword evidence="8" id="KW-1185">Reference proteome</keyword>
<dbReference type="Ensembl" id="ENSPKIT00000028431.1">
    <property type="protein sequence ID" value="ENSPKIP00000004449.1"/>
    <property type="gene ID" value="ENSPKIG00000021554.1"/>
</dbReference>
<comment type="subcellular location">
    <subcellularLocation>
        <location evidence="1">Cytoplasm</location>
    </subcellularLocation>
</comment>
<feature type="domain" description="Ig-like" evidence="6">
    <location>
        <begin position="29"/>
        <end position="121"/>
    </location>
</feature>
<dbReference type="Pfam" id="PF07679">
    <property type="entry name" value="I-set"/>
    <property type="match status" value="2"/>
</dbReference>
<name>A0A3B3QF99_9TELE</name>
<feature type="chain" id="PRO_5017332184" description="Ig-like domain-containing protein" evidence="5">
    <location>
        <begin position="20"/>
        <end position="289"/>
    </location>
</feature>
<dbReference type="InterPro" id="IPR013098">
    <property type="entry name" value="Ig_I-set"/>
</dbReference>
<dbReference type="PROSITE" id="PS50835">
    <property type="entry name" value="IG_LIKE"/>
    <property type="match status" value="2"/>
</dbReference>
<dbReference type="Gene3D" id="2.60.40.10">
    <property type="entry name" value="Immunoglobulins"/>
    <property type="match status" value="2"/>
</dbReference>
<dbReference type="InterPro" id="IPR003598">
    <property type="entry name" value="Ig_sub2"/>
</dbReference>
<dbReference type="AlphaFoldDB" id="A0A3B3QF99"/>
<evidence type="ECO:0000256" key="3">
    <source>
        <dbReference type="ARBA" id="ARBA00023319"/>
    </source>
</evidence>
<sequence>MSLRLFIFVFVCPAVSSLSKPCDMSTEVPTFIQPLQNIVALEGTAASFEAHVSGTPVPEVSWFRDGQVLSATALPGAQISCSDGHAVLTIPDVSAAHSGRFSVRATNCVGQATSTAELVVTAETIPPNFIQKLQSVTVKQGSQVTLAVRVTGTPTPVVKFLHDGNEIQSSRDFCLFHDGDLYSLVIAEAFPEDSGMFSVSATNSSGQATCTAQLLVQGQGLSQTFLLYFILYNFGYMHCCCKFCLLLITFLFNFMWLFFSQVKKKPFFPSKLSLSFHLRRYFKNSKLVL</sequence>
<dbReference type="SMART" id="SM00408">
    <property type="entry name" value="IGc2"/>
    <property type="match status" value="2"/>
</dbReference>
<reference evidence="7" key="1">
    <citation type="submission" date="2025-08" db="UniProtKB">
        <authorList>
            <consortium name="Ensembl"/>
        </authorList>
    </citation>
    <scope>IDENTIFICATION</scope>
</reference>
<dbReference type="STRING" id="1676925.ENSPKIP00000004449"/>
<keyword evidence="4" id="KW-0812">Transmembrane</keyword>
<dbReference type="GeneTree" id="ENSGT01110000267173"/>
<reference evidence="7" key="2">
    <citation type="submission" date="2025-09" db="UniProtKB">
        <authorList>
            <consortium name="Ensembl"/>
        </authorList>
    </citation>
    <scope>IDENTIFICATION</scope>
</reference>
<evidence type="ECO:0000256" key="1">
    <source>
        <dbReference type="ARBA" id="ARBA00004496"/>
    </source>
</evidence>
<proteinExistence type="predicted"/>
<dbReference type="InterPro" id="IPR013783">
    <property type="entry name" value="Ig-like_fold"/>
</dbReference>
<evidence type="ECO:0000256" key="2">
    <source>
        <dbReference type="ARBA" id="ARBA00022490"/>
    </source>
</evidence>
<keyword evidence="4" id="KW-0472">Membrane</keyword>
<dbReference type="InterPro" id="IPR007110">
    <property type="entry name" value="Ig-like_dom"/>
</dbReference>
<feature type="transmembrane region" description="Helical" evidence="4">
    <location>
        <begin position="225"/>
        <end position="258"/>
    </location>
</feature>